<feature type="domain" description="Glycosyl transferase family 1" evidence="3">
    <location>
        <begin position="192"/>
        <end position="339"/>
    </location>
</feature>
<dbReference type="Gene3D" id="3.40.50.2000">
    <property type="entry name" value="Glycogen Phosphorylase B"/>
    <property type="match status" value="2"/>
</dbReference>
<gene>
    <name evidence="6" type="primary">wbpH</name>
    <name evidence="5" type="ORF">LS41612_17425</name>
    <name evidence="6" type="ORF">NCTC10338_01199</name>
</gene>
<evidence type="ECO:0000313" key="7">
    <source>
        <dbReference type="Proteomes" id="UP000238825"/>
    </source>
</evidence>
<dbReference type="PANTHER" id="PTHR12526:SF629">
    <property type="entry name" value="TEICHURONIC ACID BIOSYNTHESIS GLYCOSYLTRANSFERASE TUAH-RELATED"/>
    <property type="match status" value="1"/>
</dbReference>
<accession>A0A2S0K3L1</accession>
<reference evidence="5 7" key="1">
    <citation type="submission" date="2017-03" db="EMBL/GenBank/DDBJ databases">
        <title>The whole genome sequencing and assembly of Lysinibacillus sphaericus DSM 28T strain.</title>
        <authorList>
            <person name="Lee Y.-J."/>
            <person name="Yi H."/>
            <person name="Bahn Y.-S."/>
            <person name="Kim J.F."/>
            <person name="Lee D.-W."/>
        </authorList>
    </citation>
    <scope>NUCLEOTIDE SEQUENCE [LARGE SCALE GENOMIC DNA]</scope>
    <source>
        <strain evidence="5 7">DSM 28</strain>
    </source>
</reference>
<organism evidence="5 7">
    <name type="scientific">Lysinibacillus sphaericus</name>
    <name type="common">Bacillus sphaericus</name>
    <dbReference type="NCBI Taxonomy" id="1421"/>
    <lineage>
        <taxon>Bacteria</taxon>
        <taxon>Bacillati</taxon>
        <taxon>Bacillota</taxon>
        <taxon>Bacilli</taxon>
        <taxon>Bacillales</taxon>
        <taxon>Bacillaceae</taxon>
        <taxon>Lysinibacillus</taxon>
    </lineage>
</organism>
<proteinExistence type="predicted"/>
<feature type="domain" description="Glycosyltransferase subfamily 4-like N-terminal" evidence="4">
    <location>
        <begin position="23"/>
        <end position="180"/>
    </location>
</feature>
<dbReference type="EMBL" id="CP019980">
    <property type="protein sequence ID" value="AVK97936.1"/>
    <property type="molecule type" value="Genomic_DNA"/>
</dbReference>
<dbReference type="EMBL" id="UFSZ01000001">
    <property type="protein sequence ID" value="SUV16125.1"/>
    <property type="molecule type" value="Genomic_DNA"/>
</dbReference>
<evidence type="ECO:0000259" key="4">
    <source>
        <dbReference type="Pfam" id="PF13439"/>
    </source>
</evidence>
<sequence>MRVVFMRSNPISPDPRVEKEVDSLIKNNWHVQIVAWDRDSKYKEKVQFLKRTQPIKITRFGIPATFGGGFKKNLFPLLRFQIKLFQWLLQHKNTYDIIHACDFDTAFIGTICGKLLRKKVIYDMFDSITAPFHGPAMIGKIVEKIDIALLNRVDAVIICTEKRKGQIANASPKKIEVIYNTPLPMPLNHDVQLNKDKVKIVYVGILAKERLIKELVEIVKANRNYELHIGGFGEYADGLAELAQKYDNILYYGKIPYDKTLALENSCDIMTAIYDPEVSNHYYAAPNKFYEALMLGKPLIMVKNTGMSEVVAAHNLGELIDYNQHSLQQAIEKLIERKKEWPEISRKMKLLYEDHYSWSEMEKRIITLYSHL</sequence>
<name>A0A2S0K3L1_LYSSH</name>
<dbReference type="CDD" id="cd03794">
    <property type="entry name" value="GT4_WbuB-like"/>
    <property type="match status" value="1"/>
</dbReference>
<dbReference type="AlphaFoldDB" id="A0A2S0K3L1"/>
<dbReference type="Proteomes" id="UP000255295">
    <property type="component" value="Unassembled WGS sequence"/>
</dbReference>
<dbReference type="InterPro" id="IPR028098">
    <property type="entry name" value="Glyco_trans_4-like_N"/>
</dbReference>
<dbReference type="GeneID" id="48277985"/>
<evidence type="ECO:0000256" key="1">
    <source>
        <dbReference type="ARBA" id="ARBA00022676"/>
    </source>
</evidence>
<evidence type="ECO:0000259" key="3">
    <source>
        <dbReference type="Pfam" id="PF00534"/>
    </source>
</evidence>
<dbReference type="Pfam" id="PF00534">
    <property type="entry name" value="Glycos_transf_1"/>
    <property type="match status" value="1"/>
</dbReference>
<evidence type="ECO:0000313" key="8">
    <source>
        <dbReference type="Proteomes" id="UP000255295"/>
    </source>
</evidence>
<protein>
    <submittedName>
        <fullName evidence="5">Glycosyltransferase</fullName>
    </submittedName>
    <submittedName>
        <fullName evidence="6">Group 1 glycosyl transferase</fullName>
    </submittedName>
</protein>
<evidence type="ECO:0000256" key="2">
    <source>
        <dbReference type="ARBA" id="ARBA00022679"/>
    </source>
</evidence>
<dbReference type="RefSeq" id="WP_024361957.1">
    <property type="nucleotide sequence ID" value="NZ_BJNS01000005.1"/>
</dbReference>
<dbReference type="SUPFAM" id="SSF53756">
    <property type="entry name" value="UDP-Glycosyltransferase/glycogen phosphorylase"/>
    <property type="match status" value="1"/>
</dbReference>
<reference evidence="6 8" key="2">
    <citation type="submission" date="2018-06" db="EMBL/GenBank/DDBJ databases">
        <authorList>
            <consortium name="Pathogen Informatics"/>
            <person name="Doyle S."/>
        </authorList>
    </citation>
    <scope>NUCLEOTIDE SEQUENCE [LARGE SCALE GENOMIC DNA]</scope>
    <source>
        <strain evidence="6 8">NCTC10338</strain>
    </source>
</reference>
<dbReference type="Proteomes" id="UP000238825">
    <property type="component" value="Chromosome"/>
</dbReference>
<dbReference type="GO" id="GO:0016757">
    <property type="term" value="F:glycosyltransferase activity"/>
    <property type="evidence" value="ECO:0007669"/>
    <property type="project" value="UniProtKB-KW"/>
</dbReference>
<dbReference type="Pfam" id="PF13439">
    <property type="entry name" value="Glyco_transf_4"/>
    <property type="match status" value="1"/>
</dbReference>
<keyword evidence="2 5" id="KW-0808">Transferase</keyword>
<dbReference type="PANTHER" id="PTHR12526">
    <property type="entry name" value="GLYCOSYLTRANSFERASE"/>
    <property type="match status" value="1"/>
</dbReference>
<keyword evidence="1" id="KW-0328">Glycosyltransferase</keyword>
<evidence type="ECO:0000313" key="5">
    <source>
        <dbReference type="EMBL" id="AVK97936.1"/>
    </source>
</evidence>
<evidence type="ECO:0000313" key="6">
    <source>
        <dbReference type="EMBL" id="SUV16125.1"/>
    </source>
</evidence>
<dbReference type="InterPro" id="IPR001296">
    <property type="entry name" value="Glyco_trans_1"/>
</dbReference>